<dbReference type="InterPro" id="IPR001647">
    <property type="entry name" value="HTH_TetR"/>
</dbReference>
<evidence type="ECO:0000259" key="5">
    <source>
        <dbReference type="PROSITE" id="PS50977"/>
    </source>
</evidence>
<evidence type="ECO:0000256" key="3">
    <source>
        <dbReference type="ARBA" id="ARBA00023163"/>
    </source>
</evidence>
<keyword evidence="3" id="KW-0804">Transcription</keyword>
<dbReference type="GO" id="GO:0000976">
    <property type="term" value="F:transcription cis-regulatory region binding"/>
    <property type="evidence" value="ECO:0007669"/>
    <property type="project" value="TreeGrafter"/>
</dbReference>
<keyword evidence="2 4" id="KW-0238">DNA-binding</keyword>
<dbReference type="Pfam" id="PF00440">
    <property type="entry name" value="TetR_N"/>
    <property type="match status" value="1"/>
</dbReference>
<keyword evidence="7" id="KW-1185">Reference proteome</keyword>
<evidence type="ECO:0000256" key="2">
    <source>
        <dbReference type="ARBA" id="ARBA00023125"/>
    </source>
</evidence>
<protein>
    <recommendedName>
        <fullName evidence="5">HTH tetR-type domain-containing protein</fullName>
    </recommendedName>
</protein>
<dbReference type="eggNOG" id="COG1309">
    <property type="taxonomic scope" value="Bacteria"/>
</dbReference>
<dbReference type="AlphaFoldDB" id="E5XP19"/>
<dbReference type="STRING" id="679197.HMPREF9336_01240"/>
<dbReference type="Proteomes" id="UP000004816">
    <property type="component" value="Unassembled WGS sequence"/>
</dbReference>
<dbReference type="Gene3D" id="1.10.357.10">
    <property type="entry name" value="Tetracycline Repressor, domain 2"/>
    <property type="match status" value="1"/>
</dbReference>
<dbReference type="SUPFAM" id="SSF46689">
    <property type="entry name" value="Homeodomain-like"/>
    <property type="match status" value="1"/>
</dbReference>
<dbReference type="PANTHER" id="PTHR30055">
    <property type="entry name" value="HTH-TYPE TRANSCRIPTIONAL REGULATOR RUTR"/>
    <property type="match status" value="1"/>
</dbReference>
<proteinExistence type="predicted"/>
<evidence type="ECO:0000313" key="6">
    <source>
        <dbReference type="EMBL" id="EFV13911.1"/>
    </source>
</evidence>
<dbReference type="PROSITE" id="PS50977">
    <property type="entry name" value="HTH_TETR_2"/>
    <property type="match status" value="1"/>
</dbReference>
<evidence type="ECO:0000256" key="4">
    <source>
        <dbReference type="PROSITE-ProRule" id="PRU00335"/>
    </source>
</evidence>
<dbReference type="PANTHER" id="PTHR30055:SF234">
    <property type="entry name" value="HTH-TYPE TRANSCRIPTIONAL REGULATOR BETI"/>
    <property type="match status" value="1"/>
</dbReference>
<comment type="caution">
    <text evidence="6">The sequence shown here is derived from an EMBL/GenBank/DDBJ whole genome shotgun (WGS) entry which is preliminary data.</text>
</comment>
<dbReference type="InterPro" id="IPR050109">
    <property type="entry name" value="HTH-type_TetR-like_transc_reg"/>
</dbReference>
<gene>
    <name evidence="6" type="ORF">HMPREF9336_01240</name>
</gene>
<reference evidence="6 7" key="1">
    <citation type="journal article" date="2011" name="Stand. Genomic Sci.">
        <title>High quality draft genome sequence of Segniliparus rugosus CDC 945(T)= (ATCC BAA-974(T)).</title>
        <authorList>
            <person name="Earl A.M."/>
            <person name="Desjardins C.A."/>
            <person name="Fitzgerald M.G."/>
            <person name="Arachchi H.M."/>
            <person name="Zeng Q."/>
            <person name="Mehta T."/>
            <person name="Griggs A."/>
            <person name="Birren B.W."/>
            <person name="Toney N.C."/>
            <person name="Carr J."/>
            <person name="Posey J."/>
            <person name="Butler W.R."/>
        </authorList>
    </citation>
    <scope>NUCLEOTIDE SEQUENCE [LARGE SCALE GENOMIC DNA]</scope>
    <source>
        <strain evidence="7">ATCC BAA-974 / DSM 45345 / CCUG 50838 / CIP 108380 / JCM 13579 / CDC 945</strain>
    </source>
</reference>
<dbReference type="PRINTS" id="PR00455">
    <property type="entry name" value="HTHTETR"/>
</dbReference>
<dbReference type="InterPro" id="IPR009057">
    <property type="entry name" value="Homeodomain-like_sf"/>
</dbReference>
<keyword evidence="1" id="KW-0805">Transcription regulation</keyword>
<evidence type="ECO:0000313" key="7">
    <source>
        <dbReference type="Proteomes" id="UP000004816"/>
    </source>
</evidence>
<accession>E5XP19</accession>
<dbReference type="HOGENOM" id="CLU_069356_15_11_11"/>
<feature type="DNA-binding region" description="H-T-H motif" evidence="4">
    <location>
        <begin position="44"/>
        <end position="63"/>
    </location>
</feature>
<dbReference type="EMBL" id="ACZI02000003">
    <property type="protein sequence ID" value="EFV13911.1"/>
    <property type="molecule type" value="Genomic_DNA"/>
</dbReference>
<sequence>MAAPCGYHLRMPRLTRSERQAQTRAELLQAAKARFLAMGYAATTLEDIADEAGYSKGAVYSNFSDKPTLCGEVLDLIHREKMAEIGEIVAAETSLGDRLSALARWLDTSLGDVGWTMLEFEFVVLSRHDPRLAQTIVELRSNAHQMTVSALRDALAGLGGEEADPAMDQLLSDAANLALSAGIGLSVQRAIDPAMAARPVGDMARDLVALIAARIGEGPADELREILSGETR</sequence>
<name>E5XP19_SEGRC</name>
<evidence type="ECO:0000256" key="1">
    <source>
        <dbReference type="ARBA" id="ARBA00023015"/>
    </source>
</evidence>
<organism evidence="6 7">
    <name type="scientific">Segniliparus rugosus (strain ATCC BAA-974 / DSM 45345 / CCUG 50838 / CIP 108380 / JCM 13579 / CDC 945)</name>
    <dbReference type="NCBI Taxonomy" id="679197"/>
    <lineage>
        <taxon>Bacteria</taxon>
        <taxon>Bacillati</taxon>
        <taxon>Actinomycetota</taxon>
        <taxon>Actinomycetes</taxon>
        <taxon>Mycobacteriales</taxon>
        <taxon>Segniliparaceae</taxon>
        <taxon>Segniliparus</taxon>
    </lineage>
</organism>
<feature type="domain" description="HTH tetR-type" evidence="5">
    <location>
        <begin position="21"/>
        <end position="81"/>
    </location>
</feature>
<dbReference type="GO" id="GO:0003700">
    <property type="term" value="F:DNA-binding transcription factor activity"/>
    <property type="evidence" value="ECO:0007669"/>
    <property type="project" value="TreeGrafter"/>
</dbReference>